<sequence>MDDRPVVLDQAERGHVLYRIDLERLLKVHTQGIRIRRRIPLYILFGVPFEQAECPPVTVGSVLRNRTYLQRFASSIGGVDYQYSLSLTNCCNQPEEGCEGDGNQED</sequence>
<keyword evidence="2" id="KW-1185">Reference proteome</keyword>
<evidence type="ECO:0000313" key="1">
    <source>
        <dbReference type="EMBL" id="GAU95169.1"/>
    </source>
</evidence>
<gene>
    <name evidence="1" type="primary">RvY_06836-1</name>
    <name evidence="1" type="synonym">RvY_06836.1</name>
    <name evidence="1" type="ORF">RvY_06836</name>
</gene>
<name>A0A1D1UZZ3_RAMVA</name>
<protein>
    <submittedName>
        <fullName evidence="1">Uncharacterized protein</fullName>
    </submittedName>
</protein>
<proteinExistence type="predicted"/>
<reference evidence="1 2" key="1">
    <citation type="journal article" date="2016" name="Nat. Commun.">
        <title>Extremotolerant tardigrade genome and improved radiotolerance of human cultured cells by tardigrade-unique protein.</title>
        <authorList>
            <person name="Hashimoto T."/>
            <person name="Horikawa D.D."/>
            <person name="Saito Y."/>
            <person name="Kuwahara H."/>
            <person name="Kozuka-Hata H."/>
            <person name="Shin-I T."/>
            <person name="Minakuchi Y."/>
            <person name="Ohishi K."/>
            <person name="Motoyama A."/>
            <person name="Aizu T."/>
            <person name="Enomoto A."/>
            <person name="Kondo K."/>
            <person name="Tanaka S."/>
            <person name="Hara Y."/>
            <person name="Koshikawa S."/>
            <person name="Sagara H."/>
            <person name="Miura T."/>
            <person name="Yokobori S."/>
            <person name="Miyagawa K."/>
            <person name="Suzuki Y."/>
            <person name="Kubo T."/>
            <person name="Oyama M."/>
            <person name="Kohara Y."/>
            <person name="Fujiyama A."/>
            <person name="Arakawa K."/>
            <person name="Katayama T."/>
            <person name="Toyoda A."/>
            <person name="Kunieda T."/>
        </authorList>
    </citation>
    <scope>NUCLEOTIDE SEQUENCE [LARGE SCALE GENOMIC DNA]</scope>
    <source>
        <strain evidence="1 2">YOKOZUNA-1</strain>
    </source>
</reference>
<comment type="caution">
    <text evidence="1">The sequence shown here is derived from an EMBL/GenBank/DDBJ whole genome shotgun (WGS) entry which is preliminary data.</text>
</comment>
<organism evidence="1 2">
    <name type="scientific">Ramazzottius varieornatus</name>
    <name type="common">Water bear</name>
    <name type="synonym">Tardigrade</name>
    <dbReference type="NCBI Taxonomy" id="947166"/>
    <lineage>
        <taxon>Eukaryota</taxon>
        <taxon>Metazoa</taxon>
        <taxon>Ecdysozoa</taxon>
        <taxon>Tardigrada</taxon>
        <taxon>Eutardigrada</taxon>
        <taxon>Parachela</taxon>
        <taxon>Hypsibioidea</taxon>
        <taxon>Ramazzottiidae</taxon>
        <taxon>Ramazzottius</taxon>
    </lineage>
</organism>
<dbReference type="EMBL" id="BDGG01000003">
    <property type="protein sequence ID" value="GAU95169.1"/>
    <property type="molecule type" value="Genomic_DNA"/>
</dbReference>
<evidence type="ECO:0000313" key="2">
    <source>
        <dbReference type="Proteomes" id="UP000186922"/>
    </source>
</evidence>
<dbReference type="Proteomes" id="UP000186922">
    <property type="component" value="Unassembled WGS sequence"/>
</dbReference>
<accession>A0A1D1UZZ3</accession>
<dbReference type="AlphaFoldDB" id="A0A1D1UZZ3"/>